<dbReference type="SMART" id="SM00363">
    <property type="entry name" value="S4"/>
    <property type="match status" value="1"/>
</dbReference>
<reference evidence="3 4" key="1">
    <citation type="submission" date="2020-08" db="EMBL/GenBank/DDBJ databases">
        <title>Genome public.</title>
        <authorList>
            <person name="Liu C."/>
            <person name="Sun Q."/>
        </authorList>
    </citation>
    <scope>NUCLEOTIDE SEQUENCE [LARGE SCALE GENOMIC DNA]</scope>
    <source>
        <strain evidence="3 4">NSJ-37</strain>
    </source>
</reference>
<feature type="domain" description="RNA-binding S4" evidence="2">
    <location>
        <begin position="176"/>
        <end position="245"/>
    </location>
</feature>
<evidence type="ECO:0000259" key="2">
    <source>
        <dbReference type="SMART" id="SM00363"/>
    </source>
</evidence>
<evidence type="ECO:0000256" key="1">
    <source>
        <dbReference type="PROSITE-ProRule" id="PRU00182"/>
    </source>
</evidence>
<name>A0ABR7MYY5_9FIRM</name>
<dbReference type="Proteomes" id="UP000606193">
    <property type="component" value="Unassembled WGS sequence"/>
</dbReference>
<dbReference type="InterPro" id="IPR002942">
    <property type="entry name" value="S4_RNA-bd"/>
</dbReference>
<dbReference type="Gene3D" id="3.30.1370.160">
    <property type="match status" value="1"/>
</dbReference>
<dbReference type="CDD" id="cd00165">
    <property type="entry name" value="S4"/>
    <property type="match status" value="1"/>
</dbReference>
<keyword evidence="4" id="KW-1185">Reference proteome</keyword>
<proteinExistence type="predicted"/>
<dbReference type="InterPro" id="IPR040591">
    <property type="entry name" value="RqcP2_RBD"/>
</dbReference>
<dbReference type="EMBL" id="JACRSX010000002">
    <property type="protein sequence ID" value="MBC8561587.1"/>
    <property type="molecule type" value="Genomic_DNA"/>
</dbReference>
<dbReference type="Gene3D" id="3.10.290.10">
    <property type="entry name" value="RNA-binding S4 domain"/>
    <property type="match status" value="1"/>
</dbReference>
<dbReference type="RefSeq" id="WP_249297254.1">
    <property type="nucleotide sequence ID" value="NZ_JACRSX010000002.1"/>
</dbReference>
<comment type="caution">
    <text evidence="3">The sequence shown here is derived from an EMBL/GenBank/DDBJ whole genome shotgun (WGS) entry which is preliminary data.</text>
</comment>
<dbReference type="InterPro" id="IPR036986">
    <property type="entry name" value="S4_RNA-bd_sf"/>
</dbReference>
<dbReference type="SUPFAM" id="SSF55174">
    <property type="entry name" value="Alpha-L RNA-binding motif"/>
    <property type="match status" value="1"/>
</dbReference>
<dbReference type="PROSITE" id="PS50889">
    <property type="entry name" value="S4"/>
    <property type="match status" value="1"/>
</dbReference>
<dbReference type="Pfam" id="PF17774">
    <property type="entry name" value="YlmH_RBD"/>
    <property type="match status" value="1"/>
</dbReference>
<keyword evidence="1" id="KW-0694">RNA-binding</keyword>
<dbReference type="InterPro" id="IPR012677">
    <property type="entry name" value="Nucleotide-bd_a/b_plait_sf"/>
</dbReference>
<evidence type="ECO:0000313" key="3">
    <source>
        <dbReference type="EMBL" id="MBC8561587.1"/>
    </source>
</evidence>
<evidence type="ECO:0000313" key="4">
    <source>
        <dbReference type="Proteomes" id="UP000606193"/>
    </source>
</evidence>
<protein>
    <recommendedName>
        <fullName evidence="2">RNA-binding S4 domain-containing protein</fullName>
    </recommendedName>
</protein>
<dbReference type="Gene3D" id="3.30.70.330">
    <property type="match status" value="1"/>
</dbReference>
<gene>
    <name evidence="3" type="ORF">H8704_02910</name>
</gene>
<organism evidence="3 4">
    <name type="scientific">Jutongia huaianensis</name>
    <dbReference type="NCBI Taxonomy" id="2763668"/>
    <lineage>
        <taxon>Bacteria</taxon>
        <taxon>Bacillati</taxon>
        <taxon>Bacillota</taxon>
        <taxon>Clostridia</taxon>
        <taxon>Lachnospirales</taxon>
        <taxon>Lachnospiraceae</taxon>
        <taxon>Jutongia</taxon>
    </lineage>
</organism>
<accession>A0ABR7MYY5</accession>
<sequence length="252" mass="28427">MNRDEEFLAKRIIDLADQSYRTGLYTYTGFLNQQEQAVYDSVRKDAAPVTATLFGGVEGCERQVLRFGDEESLGYDAGFPICCIEIRPLIEKFSDALTHRDYLGALMHLGIDRSTLGDIMIRDKTAYLFCLDKMASFIVDNLDQVKHTHVKCRLLEEMPEAVRPQLQAVKLIVPSMRLDVVIAKLYHLSRSQSIALFREKKIFVNGRGQENNSGILKETDVVSVRGHGKFICDGISGETKKGNLNIQVSKYV</sequence>